<dbReference type="GO" id="GO:0005737">
    <property type="term" value="C:cytoplasm"/>
    <property type="evidence" value="ECO:0007669"/>
    <property type="project" value="TreeGrafter"/>
</dbReference>
<dbReference type="PANTHER" id="PTHR48079">
    <property type="entry name" value="PROTEIN YEEZ"/>
    <property type="match status" value="1"/>
</dbReference>
<evidence type="ECO:0000259" key="1">
    <source>
        <dbReference type="Pfam" id="PF01370"/>
    </source>
</evidence>
<feature type="domain" description="NAD-dependent epimerase/dehydratase" evidence="1">
    <location>
        <begin position="9"/>
        <end position="201"/>
    </location>
</feature>
<dbReference type="PANTHER" id="PTHR48079:SF6">
    <property type="entry name" value="NAD(P)-BINDING DOMAIN-CONTAINING PROTEIN-RELATED"/>
    <property type="match status" value="1"/>
</dbReference>
<dbReference type="GO" id="GO:0004029">
    <property type="term" value="F:aldehyde dehydrogenase (NAD+) activity"/>
    <property type="evidence" value="ECO:0007669"/>
    <property type="project" value="TreeGrafter"/>
</dbReference>
<dbReference type="Gene3D" id="3.40.50.720">
    <property type="entry name" value="NAD(P)-binding Rossmann-like Domain"/>
    <property type="match status" value="1"/>
</dbReference>
<sequence length="277" mass="29995">MNVSICGCGWLGLPLAKHLVSQGFDVYGSKTNLEAAKQLESVGIHGVELTIPLEKSHISSEMKAFFATGLLVINVPPRGRTVQSDEYIASVLSLSMAAKDNGCKRIIFISTTSVYGNMQGEITESMQPSPDSESGITHYKLEQQLRDIWGDDLVVLRLSGLIGPNRHPAKFLSGRTGIKGGKSQVNLIHLDDCIQAITSIIVKSPDVKTLHLAAPFHPTREAYYTASALKLGIDLPIFEEDLTPKGKVINSERTIKVLGLSLKHPDLAVSALDIAKL</sequence>
<dbReference type="Pfam" id="PF01370">
    <property type="entry name" value="Epimerase"/>
    <property type="match status" value="1"/>
</dbReference>
<dbReference type="EMBL" id="PYMJ01000009">
    <property type="protein sequence ID" value="PSU48609.1"/>
    <property type="molecule type" value="Genomic_DNA"/>
</dbReference>
<dbReference type="Proteomes" id="UP000240987">
    <property type="component" value="Unassembled WGS sequence"/>
</dbReference>
<reference evidence="2 3" key="1">
    <citation type="submission" date="2018-01" db="EMBL/GenBank/DDBJ databases">
        <title>Whole genome sequencing of Histamine producing bacteria.</title>
        <authorList>
            <person name="Butler K."/>
        </authorList>
    </citation>
    <scope>NUCLEOTIDE SEQUENCE [LARGE SCALE GENOMIC DNA]</scope>
    <source>
        <strain evidence="2 3">JCM 12947</strain>
    </source>
</reference>
<evidence type="ECO:0000313" key="2">
    <source>
        <dbReference type="EMBL" id="PSU48609.1"/>
    </source>
</evidence>
<dbReference type="AlphaFoldDB" id="A0A2T3JI19"/>
<accession>A0A2T3JI19</accession>
<dbReference type="InterPro" id="IPR001509">
    <property type="entry name" value="Epimerase_deHydtase"/>
</dbReference>
<evidence type="ECO:0000313" key="3">
    <source>
        <dbReference type="Proteomes" id="UP000240987"/>
    </source>
</evidence>
<dbReference type="InterPro" id="IPR036291">
    <property type="entry name" value="NAD(P)-bd_dom_sf"/>
</dbReference>
<comment type="caution">
    <text evidence="2">The sequence shown here is derived from an EMBL/GenBank/DDBJ whole genome shotgun (WGS) entry which is preliminary data.</text>
</comment>
<organism evidence="2 3">
    <name type="scientific">Photobacterium frigidiphilum</name>
    <dbReference type="NCBI Taxonomy" id="264736"/>
    <lineage>
        <taxon>Bacteria</taxon>
        <taxon>Pseudomonadati</taxon>
        <taxon>Pseudomonadota</taxon>
        <taxon>Gammaproteobacteria</taxon>
        <taxon>Vibrionales</taxon>
        <taxon>Vibrionaceae</taxon>
        <taxon>Photobacterium</taxon>
    </lineage>
</organism>
<gene>
    <name evidence="2" type="ORF">C9J12_11180</name>
</gene>
<dbReference type="OrthoDB" id="751203at2"/>
<name>A0A2T3JI19_9GAMM</name>
<dbReference type="InterPro" id="IPR051783">
    <property type="entry name" value="NAD(P)-dependent_oxidoreduct"/>
</dbReference>
<dbReference type="SUPFAM" id="SSF51735">
    <property type="entry name" value="NAD(P)-binding Rossmann-fold domains"/>
    <property type="match status" value="1"/>
</dbReference>
<dbReference type="RefSeq" id="WP_107242794.1">
    <property type="nucleotide sequence ID" value="NZ_PYMJ01000009.1"/>
</dbReference>
<keyword evidence="3" id="KW-1185">Reference proteome</keyword>
<proteinExistence type="predicted"/>
<protein>
    <submittedName>
        <fullName evidence="2">Protein yeeZ</fullName>
    </submittedName>
</protein>